<dbReference type="EMBL" id="JBHSSD010000051">
    <property type="protein sequence ID" value="MFC6165454.1"/>
    <property type="molecule type" value="Genomic_DNA"/>
</dbReference>
<evidence type="ECO:0000313" key="8">
    <source>
        <dbReference type="Proteomes" id="UP001596253"/>
    </source>
</evidence>
<feature type="region of interest" description="Disordered" evidence="6">
    <location>
        <begin position="203"/>
        <end position="225"/>
    </location>
</feature>
<gene>
    <name evidence="7" type="ORF">ACFP3T_12295</name>
</gene>
<evidence type="ECO:0000256" key="4">
    <source>
        <dbReference type="ARBA" id="ARBA00023204"/>
    </source>
</evidence>
<dbReference type="CDD" id="cd00540">
    <property type="entry name" value="AAG"/>
    <property type="match status" value="1"/>
</dbReference>
<keyword evidence="8" id="KW-1185">Reference proteome</keyword>
<dbReference type="EC" id="3.2.2.-" evidence="5"/>
<reference evidence="8" key="1">
    <citation type="journal article" date="2019" name="Int. J. Syst. Evol. Microbiol.">
        <title>The Global Catalogue of Microorganisms (GCM) 10K type strain sequencing project: providing services to taxonomists for standard genome sequencing and annotation.</title>
        <authorList>
            <consortium name="The Broad Institute Genomics Platform"/>
            <consortium name="The Broad Institute Genome Sequencing Center for Infectious Disease"/>
            <person name="Wu L."/>
            <person name="Ma J."/>
        </authorList>
    </citation>
    <scope>NUCLEOTIDE SEQUENCE [LARGE SCALE GENOMIC DNA]</scope>
    <source>
        <strain evidence="8">CCM 8932</strain>
    </source>
</reference>
<keyword evidence="4 5" id="KW-0234">DNA repair</keyword>
<dbReference type="RefSeq" id="WP_137640080.1">
    <property type="nucleotide sequence ID" value="NZ_BJDK01000013.1"/>
</dbReference>
<evidence type="ECO:0000256" key="5">
    <source>
        <dbReference type="HAMAP-Rule" id="MF_00527"/>
    </source>
</evidence>
<sequence>MTVTTFLSGRPTTEIAADLLGRQLRLQTPAGPLSAWITETEAYLGPRDAGAHAFKNHQTARNQALWLAAGTIYIYQMRTQFLLNLVTQAAGTPECVLIRGIEPANQWTQQQMLQRRLGPVSNLTNGPGKLMQALGLDKTLNATPLQASTLELVLTGGRQPRQVGISPRIGIVNKGDWTTAPLRYYVVGNPFVSNSRRCDQDLQQHGWQSSELGGTVKNAMDRSNR</sequence>
<accession>A0ABW1R7L7</accession>
<dbReference type="HAMAP" id="MF_00527">
    <property type="entry name" value="3MGH"/>
    <property type="match status" value="1"/>
</dbReference>
<comment type="caution">
    <text evidence="7">The sequence shown here is derived from an EMBL/GenBank/DDBJ whole genome shotgun (WGS) entry which is preliminary data.</text>
</comment>
<name>A0ABW1R7L7_9LACO</name>
<feature type="compositionally biased region" description="Polar residues" evidence="6">
    <location>
        <begin position="203"/>
        <end position="212"/>
    </location>
</feature>
<dbReference type="InterPro" id="IPR003180">
    <property type="entry name" value="MPG"/>
</dbReference>
<dbReference type="PANTHER" id="PTHR10429:SF0">
    <property type="entry name" value="DNA-3-METHYLADENINE GLYCOSYLASE"/>
    <property type="match status" value="1"/>
</dbReference>
<evidence type="ECO:0000313" key="7">
    <source>
        <dbReference type="EMBL" id="MFC6165454.1"/>
    </source>
</evidence>
<dbReference type="InterPro" id="IPR011034">
    <property type="entry name" value="Formyl_transferase-like_C_sf"/>
</dbReference>
<evidence type="ECO:0000256" key="6">
    <source>
        <dbReference type="SAM" id="MobiDB-lite"/>
    </source>
</evidence>
<dbReference type="Proteomes" id="UP001596253">
    <property type="component" value="Unassembled WGS sequence"/>
</dbReference>
<proteinExistence type="inferred from homology"/>
<dbReference type="PANTHER" id="PTHR10429">
    <property type="entry name" value="DNA-3-METHYLADENINE GLYCOSYLASE"/>
    <property type="match status" value="1"/>
</dbReference>
<dbReference type="Gene3D" id="3.10.300.10">
    <property type="entry name" value="Methylpurine-DNA glycosylase (MPG)"/>
    <property type="match status" value="1"/>
</dbReference>
<dbReference type="InterPro" id="IPR036995">
    <property type="entry name" value="MPG_sf"/>
</dbReference>
<keyword evidence="2 5" id="KW-0227">DNA damage</keyword>
<organism evidence="7 8">
    <name type="scientific">Lactiplantibacillus dongliensis</name>
    <dbReference type="NCBI Taxonomy" id="2559919"/>
    <lineage>
        <taxon>Bacteria</taxon>
        <taxon>Bacillati</taxon>
        <taxon>Bacillota</taxon>
        <taxon>Bacilli</taxon>
        <taxon>Lactobacillales</taxon>
        <taxon>Lactobacillaceae</taxon>
        <taxon>Lactiplantibacillus</taxon>
    </lineage>
</organism>
<protein>
    <recommendedName>
        <fullName evidence="5">Putative 3-methyladenine DNA glycosylase</fullName>
        <ecNumber evidence="5">3.2.2.-</ecNumber>
    </recommendedName>
</protein>
<dbReference type="NCBIfam" id="TIGR00567">
    <property type="entry name" value="3mg"/>
    <property type="match status" value="1"/>
</dbReference>
<dbReference type="SUPFAM" id="SSF50486">
    <property type="entry name" value="FMT C-terminal domain-like"/>
    <property type="match status" value="1"/>
</dbReference>
<dbReference type="Pfam" id="PF02245">
    <property type="entry name" value="Pur_DNA_glyco"/>
    <property type="match status" value="1"/>
</dbReference>
<evidence type="ECO:0000256" key="3">
    <source>
        <dbReference type="ARBA" id="ARBA00022801"/>
    </source>
</evidence>
<keyword evidence="3 5" id="KW-0378">Hydrolase</keyword>
<evidence type="ECO:0000256" key="2">
    <source>
        <dbReference type="ARBA" id="ARBA00022763"/>
    </source>
</evidence>
<comment type="similarity">
    <text evidence="1 5">Belongs to the DNA glycosylase MPG family.</text>
</comment>
<evidence type="ECO:0000256" key="1">
    <source>
        <dbReference type="ARBA" id="ARBA00009232"/>
    </source>
</evidence>